<dbReference type="Pfam" id="PF00646">
    <property type="entry name" value="F-box"/>
    <property type="match status" value="1"/>
</dbReference>
<evidence type="ECO:0000313" key="3">
    <source>
        <dbReference type="EMBL" id="EGT41098.1"/>
    </source>
</evidence>
<dbReference type="InParanoid" id="G0NZ91"/>
<keyword evidence="4" id="KW-1185">Reference proteome</keyword>
<gene>
    <name evidence="3" type="ORF">CAEBREN_07018</name>
</gene>
<protein>
    <recommendedName>
        <fullName evidence="2">F-box domain-containing protein</fullName>
    </recommendedName>
</protein>
<dbReference type="AlphaFoldDB" id="G0NZ91"/>
<dbReference type="OrthoDB" id="5832996at2759"/>
<feature type="compositionally biased region" description="Polar residues" evidence="1">
    <location>
        <begin position="438"/>
        <end position="448"/>
    </location>
</feature>
<dbReference type="EMBL" id="GL379987">
    <property type="protein sequence ID" value="EGT41098.1"/>
    <property type="molecule type" value="Genomic_DNA"/>
</dbReference>
<feature type="compositionally biased region" description="Basic and acidic residues" evidence="1">
    <location>
        <begin position="487"/>
        <end position="501"/>
    </location>
</feature>
<dbReference type="PANTHER" id="PTHR37444:SF1">
    <property type="entry name" value="HUN DOMAIN-CONTAINING PROTEIN-RELATED"/>
    <property type="match status" value="1"/>
</dbReference>
<feature type="compositionally biased region" description="Pro residues" evidence="1">
    <location>
        <begin position="376"/>
        <end position="387"/>
    </location>
</feature>
<dbReference type="PANTHER" id="PTHR37444">
    <property type="entry name" value="PROTEIN CBG24900-RELATED"/>
    <property type="match status" value="1"/>
</dbReference>
<feature type="domain" description="F-box" evidence="2">
    <location>
        <begin position="34"/>
        <end position="72"/>
    </location>
</feature>
<dbReference type="Proteomes" id="UP000008068">
    <property type="component" value="Unassembled WGS sequence"/>
</dbReference>
<evidence type="ECO:0000259" key="2">
    <source>
        <dbReference type="PROSITE" id="PS50181"/>
    </source>
</evidence>
<dbReference type="InterPro" id="IPR001810">
    <property type="entry name" value="F-box_dom"/>
</dbReference>
<organism evidence="4">
    <name type="scientific">Caenorhabditis brenneri</name>
    <name type="common">Nematode worm</name>
    <dbReference type="NCBI Taxonomy" id="135651"/>
    <lineage>
        <taxon>Eukaryota</taxon>
        <taxon>Metazoa</taxon>
        <taxon>Ecdysozoa</taxon>
        <taxon>Nematoda</taxon>
        <taxon>Chromadorea</taxon>
        <taxon>Rhabditida</taxon>
        <taxon>Rhabditina</taxon>
        <taxon>Rhabditomorpha</taxon>
        <taxon>Rhabditoidea</taxon>
        <taxon>Rhabditidae</taxon>
        <taxon>Peloderinae</taxon>
        <taxon>Caenorhabditis</taxon>
    </lineage>
</organism>
<accession>G0NZ91</accession>
<dbReference type="eggNOG" id="ENOG502TIQG">
    <property type="taxonomic scope" value="Eukaryota"/>
</dbReference>
<proteinExistence type="predicted"/>
<name>G0NZ91_CAEBE</name>
<feature type="region of interest" description="Disordered" evidence="1">
    <location>
        <begin position="354"/>
        <end position="501"/>
    </location>
</feature>
<dbReference type="STRING" id="135651.G0NZ91"/>
<evidence type="ECO:0000256" key="1">
    <source>
        <dbReference type="SAM" id="MobiDB-lite"/>
    </source>
</evidence>
<sequence>MAYRFLSWLQGIPQFFQYFRYTKSLISTNVNQKRFKLLSLPLLALKEILKSMSFSEIFALSLCSTKMLNYINFWRFPIDCLSIIVDQNGLKVYNRLKHKKDEHIFSTKCTSKHERLFRFLEIMNVRVMGTDVQCIWEKDCIQYIETTDSFIQLAIQKHLHQLFRISSIDLELSENNISNGVHPNILNVTDLLVKKALPPAHRLILADEEEEGPIPPNPKIKSNVLEEIIEKYRNLKSLRCHGDIDGELSPNSKIFDIEEVFFDDVYLFAPTFLESFEGRMVRLRWGEVFENDILRFVNKWISGKKYLNLEMVGTRHSYHPVIGERTTLNDLRPMAVQWQRPNFYEYRRRCRKGSVSKSRGVPPSLVSAPSKLPSPRSTPSPNPPPAPSGVLPVLSKPTANGIKDPLPNLPSREEKAGNRKKMKEKEPPRTTYRKKKNSGTQSCSVELKTSSENDGGGGSKEDKKKSNSQGGTRRRKSAENKSSGSKESTENDEKTPRRFDKEMAKSFFQYVMDSRKSRKRCDDALLETMPESSQLNSSARALRKKMKKTLKVDQPETNFFKPNGDPIWMFPELPVGERLKDENGEEIKNPELAAALAENNIEIEEKLQLIDQITNYVTYELEKGPVLSEDYEFDAFAPLETLKSNNECFDQKSMTYNTIKNMVEGSGGAIARFSSKKNGIEEVARPNRSQEEPLPSSSSAASTELFQLKTCIMTSITFDLKNVIRVTYDRHHPITSMKKFSKKLNSTNSVEQTTQVEKD</sequence>
<evidence type="ECO:0000313" key="4">
    <source>
        <dbReference type="Proteomes" id="UP000008068"/>
    </source>
</evidence>
<dbReference type="PROSITE" id="PS50181">
    <property type="entry name" value="FBOX"/>
    <property type="match status" value="1"/>
</dbReference>
<feature type="compositionally biased region" description="Basic and acidic residues" evidence="1">
    <location>
        <begin position="411"/>
        <end position="428"/>
    </location>
</feature>
<dbReference type="HOGENOM" id="CLU_367311_0_0_1"/>
<reference evidence="4" key="1">
    <citation type="submission" date="2011-07" db="EMBL/GenBank/DDBJ databases">
        <authorList>
            <consortium name="Caenorhabditis brenneri Sequencing and Analysis Consortium"/>
            <person name="Wilson R.K."/>
        </authorList>
    </citation>
    <scope>NUCLEOTIDE SEQUENCE [LARGE SCALE GENOMIC DNA]</scope>
    <source>
        <strain evidence="4">PB2801</strain>
    </source>
</reference>